<evidence type="ECO:0000313" key="2">
    <source>
        <dbReference type="EMBL" id="GEN11992.1"/>
    </source>
</evidence>
<keyword evidence="1" id="KW-1133">Transmembrane helix</keyword>
<keyword evidence="1" id="KW-0812">Transmembrane</keyword>
<organism evidence="2 5">
    <name type="scientific">Myxococcus fulvus</name>
    <dbReference type="NCBI Taxonomy" id="33"/>
    <lineage>
        <taxon>Bacteria</taxon>
        <taxon>Pseudomonadati</taxon>
        <taxon>Myxococcota</taxon>
        <taxon>Myxococcia</taxon>
        <taxon>Myxococcales</taxon>
        <taxon>Cystobacterineae</taxon>
        <taxon>Myxococcaceae</taxon>
        <taxon>Myxococcus</taxon>
    </lineage>
</organism>
<dbReference type="EMBL" id="BJXR01000052">
    <property type="protein sequence ID" value="GEN11992.1"/>
    <property type="molecule type" value="Genomic_DNA"/>
</dbReference>
<name>A0A511TF14_MYXFU</name>
<evidence type="ECO:0000313" key="3">
    <source>
        <dbReference type="EMBL" id="SEU39040.1"/>
    </source>
</evidence>
<reference evidence="2 5" key="2">
    <citation type="submission" date="2019-07" db="EMBL/GenBank/DDBJ databases">
        <title>Whole genome shotgun sequence of Myxococcus fulvus NBRC 100333.</title>
        <authorList>
            <person name="Hosoyama A."/>
            <person name="Uohara A."/>
            <person name="Ohji S."/>
            <person name="Ichikawa N."/>
        </authorList>
    </citation>
    <scope>NUCLEOTIDE SEQUENCE [LARGE SCALE GENOMIC DNA]</scope>
    <source>
        <strain evidence="2 5">NBRC 100333</strain>
    </source>
</reference>
<dbReference type="EMBL" id="FOIB01000013">
    <property type="protein sequence ID" value="SEU39040.1"/>
    <property type="molecule type" value="Genomic_DNA"/>
</dbReference>
<dbReference type="Proteomes" id="UP000321514">
    <property type="component" value="Unassembled WGS sequence"/>
</dbReference>
<evidence type="ECO:0000256" key="1">
    <source>
        <dbReference type="SAM" id="Phobius"/>
    </source>
</evidence>
<gene>
    <name evidence="2" type="ORF">MFU01_70290</name>
    <name evidence="3" type="ORF">SAMN05443572_113284</name>
</gene>
<feature type="transmembrane region" description="Helical" evidence="1">
    <location>
        <begin position="61"/>
        <end position="84"/>
    </location>
</feature>
<keyword evidence="1" id="KW-0472">Membrane</keyword>
<dbReference type="STRING" id="1334629.MFUL124B02_11175"/>
<protein>
    <submittedName>
        <fullName evidence="2">Uncharacterized protein</fullName>
    </submittedName>
</protein>
<evidence type="ECO:0000313" key="5">
    <source>
        <dbReference type="Proteomes" id="UP000321514"/>
    </source>
</evidence>
<evidence type="ECO:0000313" key="4">
    <source>
        <dbReference type="Proteomes" id="UP000183760"/>
    </source>
</evidence>
<accession>A0A511TF14</accession>
<proteinExistence type="predicted"/>
<comment type="caution">
    <text evidence="2">The sequence shown here is derived from an EMBL/GenBank/DDBJ whole genome shotgun (WGS) entry which is preliminary data.</text>
</comment>
<dbReference type="AlphaFoldDB" id="A0A511TF14"/>
<reference evidence="3 4" key="1">
    <citation type="submission" date="2016-10" db="EMBL/GenBank/DDBJ databases">
        <authorList>
            <person name="Varghese N."/>
            <person name="Submissions S."/>
        </authorList>
    </citation>
    <scope>NUCLEOTIDE SEQUENCE [LARGE SCALE GENOMIC DNA]</scope>
    <source>
        <strain evidence="3 4">DSM 16525</strain>
    </source>
</reference>
<dbReference type="Proteomes" id="UP000183760">
    <property type="component" value="Unassembled WGS sequence"/>
</dbReference>
<keyword evidence="4" id="KW-1185">Reference proteome</keyword>
<dbReference type="RefSeq" id="WP_074958509.1">
    <property type="nucleotide sequence ID" value="NZ_BJXR01000052.1"/>
</dbReference>
<sequence length="90" mass="9858">MNPFVPLALLLSLGGCLGLYLSSRHQRLLRAPLPARPARWVGSLLVLAALPLLGQSLQPWVALYVLFVWTTLLLMLLPYAALLVGRGEAR</sequence>
<feature type="transmembrane region" description="Helical" evidence="1">
    <location>
        <begin position="37"/>
        <end position="54"/>
    </location>
</feature>